<sequence>MYFLKYAARCNIISIKLQEQKITFNEFKLLINNGVKRLDFFQTTIKYCNGTVVPFEKIFAHLKNIKFVYYTFDDETAKLVTAETAKELTKVIDTSKLKVFHLERIPLTFDFKTLLKFEQTHGKIRFCFLYSVS</sequence>
<proteinExistence type="predicted"/>
<evidence type="ECO:0000313" key="2">
    <source>
        <dbReference type="WBParaSite" id="PS1159_v2.g10478.t1"/>
    </source>
</evidence>
<dbReference type="Proteomes" id="UP000887580">
    <property type="component" value="Unplaced"/>
</dbReference>
<name>A0AC35ET36_9BILA</name>
<dbReference type="WBParaSite" id="PS1159_v2.g10478.t1">
    <property type="protein sequence ID" value="PS1159_v2.g10478.t1"/>
    <property type="gene ID" value="PS1159_v2.g10478"/>
</dbReference>
<organism evidence="1 2">
    <name type="scientific">Panagrolaimus sp. PS1159</name>
    <dbReference type="NCBI Taxonomy" id="55785"/>
    <lineage>
        <taxon>Eukaryota</taxon>
        <taxon>Metazoa</taxon>
        <taxon>Ecdysozoa</taxon>
        <taxon>Nematoda</taxon>
        <taxon>Chromadorea</taxon>
        <taxon>Rhabditida</taxon>
        <taxon>Tylenchina</taxon>
        <taxon>Panagrolaimomorpha</taxon>
        <taxon>Panagrolaimoidea</taxon>
        <taxon>Panagrolaimidae</taxon>
        <taxon>Panagrolaimus</taxon>
    </lineage>
</organism>
<accession>A0AC35ET36</accession>
<reference evidence="2" key="1">
    <citation type="submission" date="2022-11" db="UniProtKB">
        <authorList>
            <consortium name="WormBaseParasite"/>
        </authorList>
    </citation>
    <scope>IDENTIFICATION</scope>
</reference>
<protein>
    <submittedName>
        <fullName evidence="2">Uncharacterized protein</fullName>
    </submittedName>
</protein>
<evidence type="ECO:0000313" key="1">
    <source>
        <dbReference type="Proteomes" id="UP000887580"/>
    </source>
</evidence>